<proteinExistence type="predicted"/>
<dbReference type="GeneID" id="81376808"/>
<feature type="signal peptide" evidence="1">
    <location>
        <begin position="1"/>
        <end position="20"/>
    </location>
</feature>
<reference evidence="2" key="1">
    <citation type="submission" date="2022-12" db="EMBL/GenBank/DDBJ databases">
        <authorList>
            <person name="Petersen C."/>
        </authorList>
    </citation>
    <scope>NUCLEOTIDE SEQUENCE</scope>
    <source>
        <strain evidence="2">IBT 29677</strain>
    </source>
</reference>
<name>A0A9W9SE24_9EURO</name>
<protein>
    <submittedName>
        <fullName evidence="2">Uncharacterized protein</fullName>
    </submittedName>
</protein>
<dbReference type="AlphaFoldDB" id="A0A9W9SE24"/>
<dbReference type="Proteomes" id="UP001147747">
    <property type="component" value="Unassembled WGS sequence"/>
</dbReference>
<gene>
    <name evidence="2" type="ORF">N7509_013191</name>
</gene>
<dbReference type="EMBL" id="JAPZBU010000012">
    <property type="protein sequence ID" value="KAJ5376305.1"/>
    <property type="molecule type" value="Genomic_DNA"/>
</dbReference>
<comment type="caution">
    <text evidence="2">The sequence shown here is derived from an EMBL/GenBank/DDBJ whole genome shotgun (WGS) entry which is preliminary data.</text>
</comment>
<accession>A0A9W9SE24</accession>
<organism evidence="2 3">
    <name type="scientific">Penicillium cosmopolitanum</name>
    <dbReference type="NCBI Taxonomy" id="1131564"/>
    <lineage>
        <taxon>Eukaryota</taxon>
        <taxon>Fungi</taxon>
        <taxon>Dikarya</taxon>
        <taxon>Ascomycota</taxon>
        <taxon>Pezizomycotina</taxon>
        <taxon>Eurotiomycetes</taxon>
        <taxon>Eurotiomycetidae</taxon>
        <taxon>Eurotiales</taxon>
        <taxon>Aspergillaceae</taxon>
        <taxon>Penicillium</taxon>
    </lineage>
</organism>
<feature type="chain" id="PRO_5040980978" evidence="1">
    <location>
        <begin position="21"/>
        <end position="161"/>
    </location>
</feature>
<dbReference type="OrthoDB" id="3432828at2759"/>
<evidence type="ECO:0000313" key="2">
    <source>
        <dbReference type="EMBL" id="KAJ5376305.1"/>
    </source>
</evidence>
<evidence type="ECO:0000313" key="3">
    <source>
        <dbReference type="Proteomes" id="UP001147747"/>
    </source>
</evidence>
<sequence>MKFLIILALNLATGLGLALAAPQPKSEIELETQAQVLKRVDDNGTGGNCGQYNPSPDKQCYCSGAIGGRGPAWSGSSDACDEWAGKTIASGSKVEFTRWNPTNKMIFNIYNGCDWEYTVNPDNCKSEFQQLNNYCEWSWDTHKGGWWNMPCATIGFDVNAR</sequence>
<evidence type="ECO:0000256" key="1">
    <source>
        <dbReference type="SAM" id="SignalP"/>
    </source>
</evidence>
<keyword evidence="1" id="KW-0732">Signal</keyword>
<reference evidence="2" key="2">
    <citation type="journal article" date="2023" name="IMA Fungus">
        <title>Comparative genomic study of the Penicillium genus elucidates a diverse pangenome and 15 lateral gene transfer events.</title>
        <authorList>
            <person name="Petersen C."/>
            <person name="Sorensen T."/>
            <person name="Nielsen M.R."/>
            <person name="Sondergaard T.E."/>
            <person name="Sorensen J.L."/>
            <person name="Fitzpatrick D.A."/>
            <person name="Frisvad J.C."/>
            <person name="Nielsen K.L."/>
        </authorList>
    </citation>
    <scope>NUCLEOTIDE SEQUENCE</scope>
    <source>
        <strain evidence="2">IBT 29677</strain>
    </source>
</reference>
<keyword evidence="3" id="KW-1185">Reference proteome</keyword>
<dbReference type="RefSeq" id="XP_056481335.1">
    <property type="nucleotide sequence ID" value="XM_056637828.1"/>
</dbReference>